<organism evidence="2 3">
    <name type="scientific">Cladophialophora chaetospira</name>
    <dbReference type="NCBI Taxonomy" id="386627"/>
    <lineage>
        <taxon>Eukaryota</taxon>
        <taxon>Fungi</taxon>
        <taxon>Dikarya</taxon>
        <taxon>Ascomycota</taxon>
        <taxon>Pezizomycotina</taxon>
        <taxon>Eurotiomycetes</taxon>
        <taxon>Chaetothyriomycetidae</taxon>
        <taxon>Chaetothyriales</taxon>
        <taxon>Herpotrichiellaceae</taxon>
        <taxon>Cladophialophora</taxon>
    </lineage>
</organism>
<dbReference type="EMBL" id="JAPDRK010000001">
    <property type="protein sequence ID" value="KAJ9616424.1"/>
    <property type="molecule type" value="Genomic_DNA"/>
</dbReference>
<comment type="caution">
    <text evidence="2">The sequence shown here is derived from an EMBL/GenBank/DDBJ whole genome shotgun (WGS) entry which is preliminary data.</text>
</comment>
<dbReference type="AlphaFoldDB" id="A0AA38XNX6"/>
<evidence type="ECO:0008006" key="4">
    <source>
        <dbReference type="Google" id="ProtNLM"/>
    </source>
</evidence>
<sequence>MDHSDTPFKAGGSNGVPPGTSNSIKPARNPQSRQQAQRRQNVQLAPWKHPTTRHTGRLSFLDLPPAVRKQIYLCFFQLAPKFLNERTQEGAKISRTRQSLLKVSKAINKEWTPIFYATKPTHSFQAWGGLYTPHYLEQYRLTRLVPEKKPIDLTLRAPVQMWLDNLRQIYYEFETYRVDENSWEFSHGGADHLASFLFRHKPASLREVVLSTQVAPNSTRFHYDVGRMSVTHRVWKDLWKKTSDGKEGGGWAVVQRRFQVCAGKNALEDWHVMRRLRYQTEKQYREVDAETIVEVNLVVKSAQLVFRKNGRPLRAVANYWVEFE</sequence>
<dbReference type="Proteomes" id="UP001172673">
    <property type="component" value="Unassembled WGS sequence"/>
</dbReference>
<protein>
    <recommendedName>
        <fullName evidence="4">F-box domain-containing protein</fullName>
    </recommendedName>
</protein>
<evidence type="ECO:0000256" key="1">
    <source>
        <dbReference type="SAM" id="MobiDB-lite"/>
    </source>
</evidence>
<name>A0AA38XNX6_9EURO</name>
<feature type="compositionally biased region" description="Polar residues" evidence="1">
    <location>
        <begin position="19"/>
        <end position="43"/>
    </location>
</feature>
<feature type="region of interest" description="Disordered" evidence="1">
    <location>
        <begin position="1"/>
        <end position="50"/>
    </location>
</feature>
<evidence type="ECO:0000313" key="3">
    <source>
        <dbReference type="Proteomes" id="UP001172673"/>
    </source>
</evidence>
<reference evidence="2" key="1">
    <citation type="submission" date="2022-10" db="EMBL/GenBank/DDBJ databases">
        <title>Culturing micro-colonial fungi from biological soil crusts in the Mojave desert and describing Neophaeococcomyces mojavensis, and introducing the new genera and species Taxawa tesnikishii.</title>
        <authorList>
            <person name="Kurbessoian T."/>
            <person name="Stajich J.E."/>
        </authorList>
    </citation>
    <scope>NUCLEOTIDE SEQUENCE</scope>
    <source>
        <strain evidence="2">TK_41</strain>
    </source>
</reference>
<keyword evidence="3" id="KW-1185">Reference proteome</keyword>
<proteinExistence type="predicted"/>
<gene>
    <name evidence="2" type="ORF">H2200_000142</name>
</gene>
<accession>A0AA38XNX6</accession>
<evidence type="ECO:0000313" key="2">
    <source>
        <dbReference type="EMBL" id="KAJ9616424.1"/>
    </source>
</evidence>